<dbReference type="EMBL" id="AXCN02000957">
    <property type="status" value="NOT_ANNOTATED_CDS"/>
    <property type="molecule type" value="Genomic_DNA"/>
</dbReference>
<dbReference type="EnsemblMetazoa" id="AFAF005423-RA">
    <property type="protein sequence ID" value="AFAF005423-PA"/>
    <property type="gene ID" value="AFAF005423"/>
</dbReference>
<evidence type="ECO:0000313" key="2">
    <source>
        <dbReference type="Proteomes" id="UP000075886"/>
    </source>
</evidence>
<dbReference type="Proteomes" id="UP000075886">
    <property type="component" value="Unassembled WGS sequence"/>
</dbReference>
<accession>A0A182Q8Z2</accession>
<evidence type="ECO:0000313" key="1">
    <source>
        <dbReference type="EnsemblMetazoa" id="AFAF005423-PA"/>
    </source>
</evidence>
<proteinExistence type="predicted"/>
<dbReference type="VEuPathDB" id="VectorBase:AFAF005423"/>
<organism evidence="1 2">
    <name type="scientific">Anopheles farauti</name>
    <dbReference type="NCBI Taxonomy" id="69004"/>
    <lineage>
        <taxon>Eukaryota</taxon>
        <taxon>Metazoa</taxon>
        <taxon>Ecdysozoa</taxon>
        <taxon>Arthropoda</taxon>
        <taxon>Hexapoda</taxon>
        <taxon>Insecta</taxon>
        <taxon>Pterygota</taxon>
        <taxon>Neoptera</taxon>
        <taxon>Endopterygota</taxon>
        <taxon>Diptera</taxon>
        <taxon>Nematocera</taxon>
        <taxon>Culicoidea</taxon>
        <taxon>Culicidae</taxon>
        <taxon>Anophelinae</taxon>
        <taxon>Anopheles</taxon>
    </lineage>
</organism>
<reference evidence="2" key="1">
    <citation type="submission" date="2014-01" db="EMBL/GenBank/DDBJ databases">
        <title>The Genome Sequence of Anopheles farauti FAR1 (V2).</title>
        <authorList>
            <consortium name="The Broad Institute Genomics Platform"/>
            <person name="Neafsey D.E."/>
            <person name="Besansky N."/>
            <person name="Howell P."/>
            <person name="Walton C."/>
            <person name="Young S.K."/>
            <person name="Zeng Q."/>
            <person name="Gargeya S."/>
            <person name="Fitzgerald M."/>
            <person name="Haas B."/>
            <person name="Abouelleil A."/>
            <person name="Allen A.W."/>
            <person name="Alvarado L."/>
            <person name="Arachchi H.M."/>
            <person name="Berlin A.M."/>
            <person name="Chapman S.B."/>
            <person name="Gainer-Dewar J."/>
            <person name="Goldberg J."/>
            <person name="Griggs A."/>
            <person name="Gujja S."/>
            <person name="Hansen M."/>
            <person name="Howarth C."/>
            <person name="Imamovic A."/>
            <person name="Ireland A."/>
            <person name="Larimer J."/>
            <person name="McCowan C."/>
            <person name="Murphy C."/>
            <person name="Pearson M."/>
            <person name="Poon T.W."/>
            <person name="Priest M."/>
            <person name="Roberts A."/>
            <person name="Saif S."/>
            <person name="Shea T."/>
            <person name="Sisk P."/>
            <person name="Sykes S."/>
            <person name="Wortman J."/>
            <person name="Nusbaum C."/>
            <person name="Birren B."/>
        </authorList>
    </citation>
    <scope>NUCLEOTIDE SEQUENCE [LARGE SCALE GENOMIC DNA]</scope>
    <source>
        <strain evidence="2">FAR1</strain>
    </source>
</reference>
<protein>
    <submittedName>
        <fullName evidence="1">Uncharacterized protein</fullName>
    </submittedName>
</protein>
<reference evidence="1" key="2">
    <citation type="submission" date="2020-05" db="UniProtKB">
        <authorList>
            <consortium name="EnsemblMetazoa"/>
        </authorList>
    </citation>
    <scope>IDENTIFICATION</scope>
    <source>
        <strain evidence="1">FAR1</strain>
    </source>
</reference>
<sequence>MNHFRAEAHQRPGLVAFCYTPYVQSFAFAFIGRISELTVGMTAYSTEENRVLPVGWQHRPQHAPYYLRFVVHLQINFSVSVAGLQSIPSARHQHFGGLEIDRMQMCIGRKS</sequence>
<dbReference type="AlphaFoldDB" id="A0A182Q8Z2"/>
<keyword evidence="2" id="KW-1185">Reference proteome</keyword>
<name>A0A182Q8Z2_9DIPT</name>